<proteinExistence type="predicted"/>
<evidence type="ECO:0000313" key="3">
    <source>
        <dbReference type="EMBL" id="KIO27229.1"/>
    </source>
</evidence>
<feature type="chain" id="PRO_5002177496" evidence="2">
    <location>
        <begin position="21"/>
        <end position="219"/>
    </location>
</feature>
<keyword evidence="4" id="KW-1185">Reference proteome</keyword>
<protein>
    <submittedName>
        <fullName evidence="3">Uncharacterized protein</fullName>
    </submittedName>
</protein>
<accession>A0A0C3QL19</accession>
<evidence type="ECO:0000256" key="2">
    <source>
        <dbReference type="SAM" id="SignalP"/>
    </source>
</evidence>
<keyword evidence="2" id="KW-0732">Signal</keyword>
<keyword evidence="1" id="KW-0472">Membrane</keyword>
<feature type="transmembrane region" description="Helical" evidence="1">
    <location>
        <begin position="170"/>
        <end position="191"/>
    </location>
</feature>
<reference evidence="3 4" key="1">
    <citation type="submission" date="2014-04" db="EMBL/GenBank/DDBJ databases">
        <authorList>
            <consortium name="DOE Joint Genome Institute"/>
            <person name="Kuo A."/>
            <person name="Girlanda M."/>
            <person name="Perotto S."/>
            <person name="Kohler A."/>
            <person name="Nagy L.G."/>
            <person name="Floudas D."/>
            <person name="Copeland A."/>
            <person name="Barry K.W."/>
            <person name="Cichocki N."/>
            <person name="Veneault-Fourrey C."/>
            <person name="LaButti K."/>
            <person name="Lindquist E.A."/>
            <person name="Lipzen A."/>
            <person name="Lundell T."/>
            <person name="Morin E."/>
            <person name="Murat C."/>
            <person name="Sun H."/>
            <person name="Tunlid A."/>
            <person name="Henrissat B."/>
            <person name="Grigoriev I.V."/>
            <person name="Hibbett D.S."/>
            <person name="Martin F."/>
            <person name="Nordberg H.P."/>
            <person name="Cantor M.N."/>
            <person name="Hua S.X."/>
        </authorList>
    </citation>
    <scope>NUCLEOTIDE SEQUENCE [LARGE SCALE GENOMIC DNA]</scope>
    <source>
        <strain evidence="3 4">MUT 4182</strain>
    </source>
</reference>
<reference evidence="4" key="2">
    <citation type="submission" date="2015-01" db="EMBL/GenBank/DDBJ databases">
        <title>Evolutionary Origins and Diversification of the Mycorrhizal Mutualists.</title>
        <authorList>
            <consortium name="DOE Joint Genome Institute"/>
            <consortium name="Mycorrhizal Genomics Consortium"/>
            <person name="Kohler A."/>
            <person name="Kuo A."/>
            <person name="Nagy L.G."/>
            <person name="Floudas D."/>
            <person name="Copeland A."/>
            <person name="Barry K.W."/>
            <person name="Cichocki N."/>
            <person name="Veneault-Fourrey C."/>
            <person name="LaButti K."/>
            <person name="Lindquist E.A."/>
            <person name="Lipzen A."/>
            <person name="Lundell T."/>
            <person name="Morin E."/>
            <person name="Murat C."/>
            <person name="Riley R."/>
            <person name="Ohm R."/>
            <person name="Sun H."/>
            <person name="Tunlid A."/>
            <person name="Henrissat B."/>
            <person name="Grigoriev I.V."/>
            <person name="Hibbett D.S."/>
            <person name="Martin F."/>
        </authorList>
    </citation>
    <scope>NUCLEOTIDE SEQUENCE [LARGE SCALE GENOMIC DNA]</scope>
    <source>
        <strain evidence="4">MUT 4182</strain>
    </source>
</reference>
<keyword evidence="1" id="KW-1133">Transmembrane helix</keyword>
<dbReference type="AlphaFoldDB" id="A0A0C3QL19"/>
<evidence type="ECO:0000256" key="1">
    <source>
        <dbReference type="SAM" id="Phobius"/>
    </source>
</evidence>
<dbReference type="Proteomes" id="UP000054248">
    <property type="component" value="Unassembled WGS sequence"/>
</dbReference>
<evidence type="ECO:0000313" key="4">
    <source>
        <dbReference type="Proteomes" id="UP000054248"/>
    </source>
</evidence>
<feature type="signal peptide" evidence="2">
    <location>
        <begin position="1"/>
        <end position="20"/>
    </location>
</feature>
<keyword evidence="1" id="KW-0812">Transmembrane</keyword>
<name>A0A0C3QL19_9AGAM</name>
<sequence length="219" mass="23898">MPHLLHLIIVILSVLGALSADVPVVNVTLTDPNITLVGNARSQKLRRRFLLGSDIQVELVSLPNEDAGILAISPEDAWTDTKRKRQSKEPPPFNCSTRAIIRYSSRSGFQLSLARHTLNLTNIPDDWGRGDGIMVIGLSYFPDLLPSSFPRWSQNTGGINDDGIPNFGRIAGMAVGIVGGVIVLLCLGEVIRRRLRKARNAKKSAVARIGLLNVPEHRG</sequence>
<dbReference type="HOGENOM" id="CLU_1262344_0_0_1"/>
<dbReference type="EMBL" id="KN823012">
    <property type="protein sequence ID" value="KIO27229.1"/>
    <property type="molecule type" value="Genomic_DNA"/>
</dbReference>
<organism evidence="3 4">
    <name type="scientific">Tulasnella calospora MUT 4182</name>
    <dbReference type="NCBI Taxonomy" id="1051891"/>
    <lineage>
        <taxon>Eukaryota</taxon>
        <taxon>Fungi</taxon>
        <taxon>Dikarya</taxon>
        <taxon>Basidiomycota</taxon>
        <taxon>Agaricomycotina</taxon>
        <taxon>Agaricomycetes</taxon>
        <taxon>Cantharellales</taxon>
        <taxon>Tulasnellaceae</taxon>
        <taxon>Tulasnella</taxon>
    </lineage>
</organism>
<gene>
    <name evidence="3" type="ORF">M407DRAFT_7397</name>
</gene>